<dbReference type="SUPFAM" id="SSF52540">
    <property type="entry name" value="P-loop containing nucleoside triphosphate hydrolases"/>
    <property type="match status" value="1"/>
</dbReference>
<dbReference type="RefSeq" id="WP_250859191.1">
    <property type="nucleotide sequence ID" value="NZ_JAGSOJ010000002.1"/>
</dbReference>
<reference evidence="7" key="1">
    <citation type="journal article" date="2021" name="mSystems">
        <title>Bacteria and Archaea Synergistically Convert Glycine Betaine to Biogenic Methane in the Formosa Cold Seep of the South China Sea.</title>
        <authorList>
            <person name="Li L."/>
            <person name="Zhang W."/>
            <person name="Zhang S."/>
            <person name="Song L."/>
            <person name="Sun Q."/>
            <person name="Zhang H."/>
            <person name="Xiang H."/>
            <person name="Dong X."/>
        </authorList>
    </citation>
    <scope>NUCLEOTIDE SEQUENCE</scope>
    <source>
        <strain evidence="7">ZWT</strain>
    </source>
</reference>
<proteinExistence type="predicted"/>
<dbReference type="SMART" id="SM00382">
    <property type="entry name" value="AAA"/>
    <property type="match status" value="1"/>
</dbReference>
<dbReference type="EMBL" id="JAGSOJ010000002">
    <property type="protein sequence ID" value="MCM1990150.1"/>
    <property type="molecule type" value="Genomic_DNA"/>
</dbReference>
<organism evidence="7 8">
    <name type="scientific">Oceanirhabdus seepicola</name>
    <dbReference type="NCBI Taxonomy" id="2828781"/>
    <lineage>
        <taxon>Bacteria</taxon>
        <taxon>Bacillati</taxon>
        <taxon>Bacillota</taxon>
        <taxon>Clostridia</taxon>
        <taxon>Eubacteriales</taxon>
        <taxon>Clostridiaceae</taxon>
        <taxon>Oceanirhabdus</taxon>
    </lineage>
</organism>
<evidence type="ECO:0000256" key="3">
    <source>
        <dbReference type="ARBA" id="ARBA00023015"/>
    </source>
</evidence>
<dbReference type="Pfam" id="PF01590">
    <property type="entry name" value="GAF"/>
    <property type="match status" value="1"/>
</dbReference>
<dbReference type="Pfam" id="PF00158">
    <property type="entry name" value="Sigma54_activat"/>
    <property type="match status" value="1"/>
</dbReference>
<dbReference type="Gene3D" id="1.10.10.60">
    <property type="entry name" value="Homeodomain-like"/>
    <property type="match status" value="1"/>
</dbReference>
<evidence type="ECO:0000259" key="6">
    <source>
        <dbReference type="PROSITE" id="PS50045"/>
    </source>
</evidence>
<dbReference type="InterPro" id="IPR009057">
    <property type="entry name" value="Homeodomain-like_sf"/>
</dbReference>
<accession>A0A9J6P1T2</accession>
<dbReference type="InterPro" id="IPR035965">
    <property type="entry name" value="PAS-like_dom_sf"/>
</dbReference>
<dbReference type="GO" id="GO:0043565">
    <property type="term" value="F:sequence-specific DNA binding"/>
    <property type="evidence" value="ECO:0007669"/>
    <property type="project" value="InterPro"/>
</dbReference>
<dbReference type="CDD" id="cd00009">
    <property type="entry name" value="AAA"/>
    <property type="match status" value="1"/>
</dbReference>
<dbReference type="Proteomes" id="UP001056429">
    <property type="component" value="Unassembled WGS sequence"/>
</dbReference>
<dbReference type="SUPFAM" id="SSF55781">
    <property type="entry name" value="GAF domain-like"/>
    <property type="match status" value="1"/>
</dbReference>
<dbReference type="InterPro" id="IPR025943">
    <property type="entry name" value="Sigma_54_int_dom_ATP-bd_2"/>
</dbReference>
<feature type="domain" description="Sigma-54 factor interaction" evidence="6">
    <location>
        <begin position="323"/>
        <end position="553"/>
    </location>
</feature>
<dbReference type="SUPFAM" id="SSF46689">
    <property type="entry name" value="Homeodomain-like"/>
    <property type="match status" value="1"/>
</dbReference>
<dbReference type="InterPro" id="IPR003018">
    <property type="entry name" value="GAF"/>
</dbReference>
<dbReference type="InterPro" id="IPR027417">
    <property type="entry name" value="P-loop_NTPase"/>
</dbReference>
<evidence type="ECO:0000256" key="2">
    <source>
        <dbReference type="ARBA" id="ARBA00022840"/>
    </source>
</evidence>
<sequence>MRYSEEFKKAIIKKSHMRSELYGIEKERVEPRKILKGTEMSKALQENKGIIEVATPIIGNLYDMVHNTGFLIILTDREGCILKIMGDDNVLKAAEELNMVTGAYMNEKSIGTNAMGTAIKENMPIQISAKEHFIQAYHRWTCSAAPIHFENEIIGSLNLTGYSTEVHPHTLGMVVAAVQSIERNLSHEKLQKELVEAYLYMDSIVNSISHGIVAVGMKGIIRHYNKTAQDMLHLEEKKHEHININKIISVWPDIYEKISQGKSFMYEDVSFNKNNKYNISANPIFNNNKELIGVVLIINEIHAVMKLVNKYSNMISKYTFDDLIYKSKIMKEIVEFSKGVADSPSTILIQGESGTGKEVLAQAIHNHSSRANNPFIVINCGAIPKNLIESELFGYEEGAFTGAKRGGRPGKFELANGGTLFLDEIGEMPLDMQVNLLRVLQEAYINRVGGDKYIPIDVKIIAATNKNLIEEVNKGTFREDLYYRLSVIPIMMPPLRERKADLQPLIEHFLRIKARKLNKMIPYISQEHLDEIYSYEWKGNVRELENYIENIVNLDGKSTIKIKNIEEVDKNITAREVNNHNMYLCTLEELEKKAIISCLKEYDKNISKTAKILDISRNTLYLKMKKYDINKYNMS</sequence>
<dbReference type="PROSITE" id="PS00676">
    <property type="entry name" value="SIGMA54_INTERACT_2"/>
    <property type="match status" value="1"/>
</dbReference>
<dbReference type="AlphaFoldDB" id="A0A9J6P1T2"/>
<dbReference type="Gene3D" id="3.30.450.40">
    <property type="match status" value="1"/>
</dbReference>
<dbReference type="GO" id="GO:0006355">
    <property type="term" value="P:regulation of DNA-templated transcription"/>
    <property type="evidence" value="ECO:0007669"/>
    <property type="project" value="InterPro"/>
</dbReference>
<keyword evidence="8" id="KW-1185">Reference proteome</keyword>
<dbReference type="InterPro" id="IPR002197">
    <property type="entry name" value="HTH_Fis"/>
</dbReference>
<dbReference type="PROSITE" id="PS00675">
    <property type="entry name" value="SIGMA54_INTERACT_1"/>
    <property type="match status" value="1"/>
</dbReference>
<keyword evidence="4" id="KW-0238">DNA-binding</keyword>
<dbReference type="PROSITE" id="PS50045">
    <property type="entry name" value="SIGMA54_INTERACT_4"/>
    <property type="match status" value="1"/>
</dbReference>
<evidence type="ECO:0000313" key="7">
    <source>
        <dbReference type="EMBL" id="MCM1990150.1"/>
    </source>
</evidence>
<dbReference type="Pfam" id="PF25601">
    <property type="entry name" value="AAA_lid_14"/>
    <property type="match status" value="1"/>
</dbReference>
<reference evidence="7" key="2">
    <citation type="submission" date="2021-04" db="EMBL/GenBank/DDBJ databases">
        <authorList>
            <person name="Dong X."/>
        </authorList>
    </citation>
    <scope>NUCLEOTIDE SEQUENCE</scope>
    <source>
        <strain evidence="7">ZWT</strain>
    </source>
</reference>
<name>A0A9J6P1T2_9CLOT</name>
<dbReference type="InterPro" id="IPR029016">
    <property type="entry name" value="GAF-like_dom_sf"/>
</dbReference>
<dbReference type="GO" id="GO:0005524">
    <property type="term" value="F:ATP binding"/>
    <property type="evidence" value="ECO:0007669"/>
    <property type="project" value="UniProtKB-KW"/>
</dbReference>
<dbReference type="InterPro" id="IPR002078">
    <property type="entry name" value="Sigma_54_int"/>
</dbReference>
<comment type="caution">
    <text evidence="7">The sequence shown here is derived from an EMBL/GenBank/DDBJ whole genome shotgun (WGS) entry which is preliminary data.</text>
</comment>
<dbReference type="PRINTS" id="PR01590">
    <property type="entry name" value="HTHFIS"/>
</dbReference>
<dbReference type="Pfam" id="PF02954">
    <property type="entry name" value="HTH_8"/>
    <property type="match status" value="1"/>
</dbReference>
<dbReference type="InterPro" id="IPR003593">
    <property type="entry name" value="AAA+_ATPase"/>
</dbReference>
<keyword evidence="1" id="KW-0547">Nucleotide-binding</keyword>
<dbReference type="Gene3D" id="3.40.50.300">
    <property type="entry name" value="P-loop containing nucleotide triphosphate hydrolases"/>
    <property type="match status" value="1"/>
</dbReference>
<gene>
    <name evidence="7" type="ORF">KDK92_10435</name>
</gene>
<dbReference type="Gene3D" id="3.30.450.20">
    <property type="entry name" value="PAS domain"/>
    <property type="match status" value="1"/>
</dbReference>
<dbReference type="SUPFAM" id="SSF55785">
    <property type="entry name" value="PYP-like sensor domain (PAS domain)"/>
    <property type="match status" value="1"/>
</dbReference>
<evidence type="ECO:0000256" key="5">
    <source>
        <dbReference type="ARBA" id="ARBA00023163"/>
    </source>
</evidence>
<dbReference type="FunFam" id="3.40.50.300:FF:000006">
    <property type="entry name" value="DNA-binding transcriptional regulator NtrC"/>
    <property type="match status" value="1"/>
</dbReference>
<dbReference type="Gene3D" id="1.10.8.60">
    <property type="match status" value="1"/>
</dbReference>
<keyword evidence="2" id="KW-0067">ATP-binding</keyword>
<dbReference type="PANTHER" id="PTHR32071:SF57">
    <property type="entry name" value="C4-DICARBOXYLATE TRANSPORT TRANSCRIPTIONAL REGULATORY PROTEIN DCTD"/>
    <property type="match status" value="1"/>
</dbReference>
<dbReference type="InterPro" id="IPR058031">
    <property type="entry name" value="AAA_lid_NorR"/>
</dbReference>
<keyword evidence="3" id="KW-0805">Transcription regulation</keyword>
<evidence type="ECO:0000256" key="4">
    <source>
        <dbReference type="ARBA" id="ARBA00023125"/>
    </source>
</evidence>
<evidence type="ECO:0000256" key="1">
    <source>
        <dbReference type="ARBA" id="ARBA00022741"/>
    </source>
</evidence>
<keyword evidence="5" id="KW-0804">Transcription</keyword>
<protein>
    <submittedName>
        <fullName evidence="7">Sigma 54-interacting transcriptional regulator</fullName>
    </submittedName>
</protein>
<evidence type="ECO:0000313" key="8">
    <source>
        <dbReference type="Proteomes" id="UP001056429"/>
    </source>
</evidence>
<dbReference type="InterPro" id="IPR025662">
    <property type="entry name" value="Sigma_54_int_dom_ATP-bd_1"/>
</dbReference>
<dbReference type="PANTHER" id="PTHR32071">
    <property type="entry name" value="TRANSCRIPTIONAL REGULATORY PROTEIN"/>
    <property type="match status" value="1"/>
</dbReference>